<dbReference type="PIRSF" id="PIRSF000137">
    <property type="entry name" value="Alcohol_oxidase"/>
    <property type="match status" value="1"/>
</dbReference>
<dbReference type="Gene3D" id="4.10.450.10">
    <property type="entry name" value="Glucose Oxidase, domain 2"/>
    <property type="match status" value="1"/>
</dbReference>
<evidence type="ECO:0000256" key="4">
    <source>
        <dbReference type="ARBA" id="ARBA00022827"/>
    </source>
</evidence>
<dbReference type="Proteomes" id="UP000664534">
    <property type="component" value="Unassembled WGS sequence"/>
</dbReference>
<keyword evidence="3" id="KW-0285">Flavoprotein</keyword>
<dbReference type="GO" id="GO:0050660">
    <property type="term" value="F:flavin adenine dinucleotide binding"/>
    <property type="evidence" value="ECO:0007669"/>
    <property type="project" value="InterPro"/>
</dbReference>
<evidence type="ECO:0000256" key="1">
    <source>
        <dbReference type="ARBA" id="ARBA00001974"/>
    </source>
</evidence>
<dbReference type="PANTHER" id="PTHR11552">
    <property type="entry name" value="GLUCOSE-METHANOL-CHOLINE GMC OXIDOREDUCTASE"/>
    <property type="match status" value="1"/>
</dbReference>
<keyword evidence="4" id="KW-0274">FAD</keyword>
<dbReference type="InterPro" id="IPR027424">
    <property type="entry name" value="Glucose_Oxidase_domain_2"/>
</dbReference>
<dbReference type="OrthoDB" id="269227at2759"/>
<evidence type="ECO:0000259" key="6">
    <source>
        <dbReference type="Pfam" id="PF05199"/>
    </source>
</evidence>
<dbReference type="SUPFAM" id="SSF54373">
    <property type="entry name" value="FAD-linked reductases, C-terminal domain"/>
    <property type="match status" value="1"/>
</dbReference>
<dbReference type="PANTHER" id="PTHR11552:SF210">
    <property type="entry name" value="GLUCOSE-METHANOL-CHOLINE OXIDOREDUCTASE N-TERMINAL DOMAIN-CONTAINING PROTEIN-RELATED"/>
    <property type="match status" value="1"/>
</dbReference>
<gene>
    <name evidence="7" type="ORF">IMSHALPRED_001631</name>
</gene>
<dbReference type="Gene3D" id="3.50.50.60">
    <property type="entry name" value="FAD/NAD(P)-binding domain"/>
    <property type="match status" value="3"/>
</dbReference>
<name>A0A8H3J300_9LECA</name>
<evidence type="ECO:0000313" key="8">
    <source>
        <dbReference type="Proteomes" id="UP000664534"/>
    </source>
</evidence>
<feature type="domain" description="Glucose-methanol-choline oxidoreductase C-terminal" evidence="6">
    <location>
        <begin position="276"/>
        <end position="410"/>
    </location>
</feature>
<proteinExistence type="inferred from homology"/>
<evidence type="ECO:0000313" key="7">
    <source>
        <dbReference type="EMBL" id="CAF9939786.1"/>
    </source>
</evidence>
<dbReference type="SUPFAM" id="SSF51905">
    <property type="entry name" value="FAD/NAD(P)-binding domain"/>
    <property type="match status" value="1"/>
</dbReference>
<evidence type="ECO:0000256" key="5">
    <source>
        <dbReference type="ARBA" id="ARBA00023002"/>
    </source>
</evidence>
<dbReference type="Pfam" id="PF05199">
    <property type="entry name" value="GMC_oxred_C"/>
    <property type="match status" value="1"/>
</dbReference>
<accession>A0A8H3J300</accession>
<comment type="caution">
    <text evidence="7">The sequence shown here is derived from an EMBL/GenBank/DDBJ whole genome shotgun (WGS) entry which is preliminary data.</text>
</comment>
<comment type="similarity">
    <text evidence="2">Belongs to the GMC oxidoreductase family.</text>
</comment>
<dbReference type="GO" id="GO:0016614">
    <property type="term" value="F:oxidoreductase activity, acting on CH-OH group of donors"/>
    <property type="evidence" value="ECO:0007669"/>
    <property type="project" value="InterPro"/>
</dbReference>
<evidence type="ECO:0000256" key="3">
    <source>
        <dbReference type="ARBA" id="ARBA00022630"/>
    </source>
</evidence>
<protein>
    <recommendedName>
        <fullName evidence="6">Glucose-methanol-choline oxidoreductase C-terminal domain-containing protein</fullName>
    </recommendedName>
</protein>
<sequence>MSSTTEVDTSYDFIVVGGGTSGLTVASRLSEDSETHVLVLEAGDNHLADPRVIIPAPLYASSWLRAWARLGNDWWTWAVMEPYYREFYTLHVPDEATSQHLGLDYITEADKAARGPVQVSYTGVLQDPLSKAWVDTFKGMNYGMAGDPFSCRSLGGYANAATVDQSSKTRSYAASAYYAPSSKRTNLIVDHSNPVSDISAKLHELLQQYPSDARNKLQYDAICKILQEPDEGTGALFMFLAQANLHNDDTAKDYRQNLQPGSFISLGACQAHVFSRGSSPIVSDKLSEAPNIDPRYLSHPLDLELLARHVQFLERLARSPPLTNYIKPGGKRNHSTAYVEDLDAAKDYVRTTALSAYHPAGTCAMLPRNEGGVVDNRLIVYGTTNVRVVDASIMPLIPRSNLQSTVYAVAERDADLIKGHP</sequence>
<keyword evidence="8" id="KW-1185">Reference proteome</keyword>
<comment type="cofactor">
    <cofactor evidence="1">
        <name>FAD</name>
        <dbReference type="ChEBI" id="CHEBI:57692"/>
    </cofactor>
</comment>
<dbReference type="AlphaFoldDB" id="A0A8H3J300"/>
<dbReference type="InterPro" id="IPR007867">
    <property type="entry name" value="GMC_OxRtase_C"/>
</dbReference>
<dbReference type="InterPro" id="IPR036188">
    <property type="entry name" value="FAD/NAD-bd_sf"/>
</dbReference>
<dbReference type="Gene3D" id="3.30.560.10">
    <property type="entry name" value="Glucose Oxidase, domain 3"/>
    <property type="match status" value="2"/>
</dbReference>
<dbReference type="EMBL" id="CAJPDT010000123">
    <property type="protein sequence ID" value="CAF9939786.1"/>
    <property type="molecule type" value="Genomic_DNA"/>
</dbReference>
<reference evidence="7" key="1">
    <citation type="submission" date="2021-03" db="EMBL/GenBank/DDBJ databases">
        <authorList>
            <person name="Tagirdzhanova G."/>
        </authorList>
    </citation>
    <scope>NUCLEOTIDE SEQUENCE</scope>
</reference>
<dbReference type="InterPro" id="IPR012132">
    <property type="entry name" value="GMC_OxRdtase"/>
</dbReference>
<keyword evidence="5" id="KW-0560">Oxidoreductase</keyword>
<evidence type="ECO:0000256" key="2">
    <source>
        <dbReference type="ARBA" id="ARBA00010790"/>
    </source>
</evidence>
<organism evidence="7 8">
    <name type="scientific">Imshaugia aleurites</name>
    <dbReference type="NCBI Taxonomy" id="172621"/>
    <lineage>
        <taxon>Eukaryota</taxon>
        <taxon>Fungi</taxon>
        <taxon>Dikarya</taxon>
        <taxon>Ascomycota</taxon>
        <taxon>Pezizomycotina</taxon>
        <taxon>Lecanoromycetes</taxon>
        <taxon>OSLEUM clade</taxon>
        <taxon>Lecanoromycetidae</taxon>
        <taxon>Lecanorales</taxon>
        <taxon>Lecanorineae</taxon>
        <taxon>Parmeliaceae</taxon>
        <taxon>Imshaugia</taxon>
    </lineage>
</organism>